<dbReference type="EMBL" id="MQUC01000003">
    <property type="protein sequence ID" value="PRP65814.1"/>
    <property type="molecule type" value="Genomic_DNA"/>
</dbReference>
<reference evidence="2 3" key="1">
    <citation type="submission" date="2016-11" db="EMBL/GenBank/DDBJ databases">
        <title>Trade-off between light-utilization and light-protection in marine flavobacteria.</title>
        <authorList>
            <person name="Kumagai Y."/>
        </authorList>
    </citation>
    <scope>NUCLEOTIDE SEQUENCE [LARGE SCALE GENOMIC DNA]</scope>
    <source>
        <strain evidence="2 3">JCM 17109</strain>
    </source>
</reference>
<accession>A0A2S9WQP0</accession>
<evidence type="ECO:0000259" key="1">
    <source>
        <dbReference type="Pfam" id="PF09537"/>
    </source>
</evidence>
<dbReference type="PIRSF" id="PIRSF029477">
    <property type="entry name" value="UCP029477"/>
    <property type="match status" value="1"/>
</dbReference>
<evidence type="ECO:0000313" key="3">
    <source>
        <dbReference type="Proteomes" id="UP000239532"/>
    </source>
</evidence>
<dbReference type="OrthoDB" id="282393at2"/>
<dbReference type="AlphaFoldDB" id="A0A2S9WQP0"/>
<dbReference type="SUPFAM" id="SSF47240">
    <property type="entry name" value="Ferritin-like"/>
    <property type="match status" value="1"/>
</dbReference>
<keyword evidence="3" id="KW-1185">Reference proteome</keyword>
<dbReference type="InterPro" id="IPR012347">
    <property type="entry name" value="Ferritin-like"/>
</dbReference>
<protein>
    <recommendedName>
        <fullName evidence="1">DUF2383 domain-containing protein</fullName>
    </recommendedName>
</protein>
<organism evidence="2 3">
    <name type="scientific">Nonlabens agnitus</name>
    <dbReference type="NCBI Taxonomy" id="870484"/>
    <lineage>
        <taxon>Bacteria</taxon>
        <taxon>Pseudomonadati</taxon>
        <taxon>Bacteroidota</taxon>
        <taxon>Flavobacteriia</taxon>
        <taxon>Flavobacteriales</taxon>
        <taxon>Flavobacteriaceae</taxon>
        <taxon>Nonlabens</taxon>
    </lineage>
</organism>
<dbReference type="Gene3D" id="1.20.1260.10">
    <property type="match status" value="1"/>
</dbReference>
<feature type="domain" description="DUF2383" evidence="1">
    <location>
        <begin position="16"/>
        <end position="125"/>
    </location>
</feature>
<dbReference type="NCBIfam" id="TIGR02284">
    <property type="entry name" value="PA2169 family four-helix-bundle protein"/>
    <property type="match status" value="1"/>
</dbReference>
<dbReference type="RefSeq" id="WP_105981681.1">
    <property type="nucleotide sequence ID" value="NZ_MQUC01000003.1"/>
</dbReference>
<dbReference type="Pfam" id="PF09537">
    <property type="entry name" value="DUF2383"/>
    <property type="match status" value="1"/>
</dbReference>
<dbReference type="InterPro" id="IPR016920">
    <property type="entry name" value="UCP029477"/>
</dbReference>
<gene>
    <name evidence="2" type="ORF">BST86_01270</name>
</gene>
<dbReference type="Proteomes" id="UP000239532">
    <property type="component" value="Unassembled WGS sequence"/>
</dbReference>
<dbReference type="InterPro" id="IPR009078">
    <property type="entry name" value="Ferritin-like_SF"/>
</dbReference>
<evidence type="ECO:0000313" key="2">
    <source>
        <dbReference type="EMBL" id="PRP65814.1"/>
    </source>
</evidence>
<comment type="caution">
    <text evidence="2">The sequence shown here is derived from an EMBL/GenBank/DDBJ whole genome shotgun (WGS) entry which is preliminary data.</text>
</comment>
<sequence length="157" mass="17882">METTREAAHQKVHDTTVTQLNQILEKSYDAEKGYKKAIEDTDSTRLKTFFQERAAMRSQFATEIHNELHRLNEEPTTQGSAAGAVHRAWMDIKSAFTSENEEAILEECIRGEKASVNDYKEALEKNDLLAEVKPILEKQLGMIESTLNTVKKLEDIK</sequence>
<name>A0A2S9WQP0_9FLAO</name>
<dbReference type="InterPro" id="IPR011971">
    <property type="entry name" value="CHP02284"/>
</dbReference>
<dbReference type="InterPro" id="IPR019052">
    <property type="entry name" value="DUF2383"/>
</dbReference>
<proteinExistence type="predicted"/>